<organism evidence="1 2">
    <name type="scientific">Arctium lappa</name>
    <name type="common">Greater burdock</name>
    <name type="synonym">Lappa major</name>
    <dbReference type="NCBI Taxonomy" id="4217"/>
    <lineage>
        <taxon>Eukaryota</taxon>
        <taxon>Viridiplantae</taxon>
        <taxon>Streptophyta</taxon>
        <taxon>Embryophyta</taxon>
        <taxon>Tracheophyta</taxon>
        <taxon>Spermatophyta</taxon>
        <taxon>Magnoliopsida</taxon>
        <taxon>eudicotyledons</taxon>
        <taxon>Gunneridae</taxon>
        <taxon>Pentapetalae</taxon>
        <taxon>asterids</taxon>
        <taxon>campanulids</taxon>
        <taxon>Asterales</taxon>
        <taxon>Asteraceae</taxon>
        <taxon>Carduoideae</taxon>
        <taxon>Cardueae</taxon>
        <taxon>Arctiinae</taxon>
        <taxon>Arctium</taxon>
    </lineage>
</organism>
<sequence>MSNLHRHSNITFQGLYLHTVTESKLVVDTSRGEKLHINFDITFPAVSCTLLSLYAMDISGEQHLDIRHDIIKKRIDSSGNVIEVKQEGIGGPQIDKPLQDMVAGSVWCRSVLLEDIVFYWSDDECCNSCEEVREAYRRKGWGLTNPDLIDQCKREGFAQKIKDEEGEGCNIYGSLEVNKVAGIFHFIKSFHQ</sequence>
<comment type="caution">
    <text evidence="1">The sequence shown here is derived from an EMBL/GenBank/DDBJ whole genome shotgun (WGS) entry which is preliminary data.</text>
</comment>
<reference evidence="1 2" key="2">
    <citation type="journal article" date="2022" name="Mol. Ecol. Resour.">
        <title>The genomes of chicory, endive, great burdock and yacon provide insights into Asteraceae paleo-polyploidization history and plant inulin production.</title>
        <authorList>
            <person name="Fan W."/>
            <person name="Wang S."/>
            <person name="Wang H."/>
            <person name="Wang A."/>
            <person name="Jiang F."/>
            <person name="Liu H."/>
            <person name="Zhao H."/>
            <person name="Xu D."/>
            <person name="Zhang Y."/>
        </authorList>
    </citation>
    <scope>NUCLEOTIDE SEQUENCE [LARGE SCALE GENOMIC DNA]</scope>
    <source>
        <strain evidence="2">cv. Niubang</strain>
    </source>
</reference>
<dbReference type="Proteomes" id="UP001055879">
    <property type="component" value="Linkage Group LG01"/>
</dbReference>
<reference evidence="2" key="1">
    <citation type="journal article" date="2022" name="Mol. Ecol. Resour.">
        <title>The genomes of chicory, endive, great burdock and yacon provide insights into Asteraceae palaeo-polyploidization history and plant inulin production.</title>
        <authorList>
            <person name="Fan W."/>
            <person name="Wang S."/>
            <person name="Wang H."/>
            <person name="Wang A."/>
            <person name="Jiang F."/>
            <person name="Liu H."/>
            <person name="Zhao H."/>
            <person name="Xu D."/>
            <person name="Zhang Y."/>
        </authorList>
    </citation>
    <scope>NUCLEOTIDE SEQUENCE [LARGE SCALE GENOMIC DNA]</scope>
    <source>
        <strain evidence="2">cv. Niubang</strain>
    </source>
</reference>
<gene>
    <name evidence="1" type="ORF">L6452_01338</name>
</gene>
<dbReference type="EMBL" id="CM042047">
    <property type="protein sequence ID" value="KAI3770213.1"/>
    <property type="molecule type" value="Genomic_DNA"/>
</dbReference>
<evidence type="ECO:0000313" key="1">
    <source>
        <dbReference type="EMBL" id="KAI3770213.1"/>
    </source>
</evidence>
<evidence type="ECO:0000313" key="2">
    <source>
        <dbReference type="Proteomes" id="UP001055879"/>
    </source>
</evidence>
<protein>
    <submittedName>
        <fullName evidence="1">Uncharacterized protein</fullName>
    </submittedName>
</protein>
<name>A0ACB9FFV0_ARCLA</name>
<proteinExistence type="predicted"/>
<accession>A0ACB9FFV0</accession>
<keyword evidence="2" id="KW-1185">Reference proteome</keyword>